<feature type="signal peptide" evidence="2">
    <location>
        <begin position="1"/>
        <end position="23"/>
    </location>
</feature>
<accession>A0A6G0TSM8</accession>
<evidence type="ECO:0000256" key="2">
    <source>
        <dbReference type="SAM" id="SignalP"/>
    </source>
</evidence>
<feature type="region of interest" description="Disordered" evidence="1">
    <location>
        <begin position="159"/>
        <end position="180"/>
    </location>
</feature>
<protein>
    <submittedName>
        <fullName evidence="3">Uncharacterized protein</fullName>
    </submittedName>
</protein>
<dbReference type="EMBL" id="VYZN01000018">
    <property type="protein sequence ID" value="KAE9537518.1"/>
    <property type="molecule type" value="Genomic_DNA"/>
</dbReference>
<dbReference type="OrthoDB" id="6614176at2759"/>
<evidence type="ECO:0000256" key="1">
    <source>
        <dbReference type="SAM" id="MobiDB-lite"/>
    </source>
</evidence>
<sequence>MSPKNFALIVLVCLVKDAFHVDAAPSITRDDLTAESKTVEVENRVLTKEEENENEVDQRETPFENFIQGLHNIDAAMEAMIDNYTDGVENLSQENGFQDKDTSIFDKIKIERKDKIATDDTVVGNRKANPTTDQIEMPLVDGDDGLHFTEHEMLAKGPLSSIVSGSGGETTTSSPTTGYGGSTLPFGGLPTGIPGAGALPSSSLQGDGGGQSPTLVLGGFSAIVMPLRGMNMANMASMLSAGQQLGQMLPKPGGS</sequence>
<dbReference type="Proteomes" id="UP000475862">
    <property type="component" value="Unassembled WGS sequence"/>
</dbReference>
<feature type="chain" id="PRO_5026179120" evidence="2">
    <location>
        <begin position="24"/>
        <end position="255"/>
    </location>
</feature>
<keyword evidence="4" id="KW-1185">Reference proteome</keyword>
<keyword evidence="2" id="KW-0732">Signal</keyword>
<reference evidence="3 4" key="1">
    <citation type="submission" date="2019-08" db="EMBL/GenBank/DDBJ databases">
        <title>The genome of the soybean aphid Biotype 1, its phylome, world population structure and adaptation to the North American continent.</title>
        <authorList>
            <person name="Giordano R."/>
            <person name="Donthu R.K."/>
            <person name="Hernandez A.G."/>
            <person name="Wright C.L."/>
            <person name="Zimin A.V."/>
        </authorList>
    </citation>
    <scope>NUCLEOTIDE SEQUENCE [LARGE SCALE GENOMIC DNA]</scope>
    <source>
        <tissue evidence="3">Whole aphids</tissue>
    </source>
</reference>
<dbReference type="AlphaFoldDB" id="A0A6G0TSM8"/>
<comment type="caution">
    <text evidence="3">The sequence shown here is derived from an EMBL/GenBank/DDBJ whole genome shotgun (WGS) entry which is preliminary data.</text>
</comment>
<evidence type="ECO:0000313" key="4">
    <source>
        <dbReference type="Proteomes" id="UP000475862"/>
    </source>
</evidence>
<evidence type="ECO:0000313" key="3">
    <source>
        <dbReference type="EMBL" id="KAE9537518.1"/>
    </source>
</evidence>
<name>A0A6G0TSM8_APHGL</name>
<feature type="compositionally biased region" description="Low complexity" evidence="1">
    <location>
        <begin position="160"/>
        <end position="177"/>
    </location>
</feature>
<proteinExistence type="predicted"/>
<organism evidence="3 4">
    <name type="scientific">Aphis glycines</name>
    <name type="common">Soybean aphid</name>
    <dbReference type="NCBI Taxonomy" id="307491"/>
    <lineage>
        <taxon>Eukaryota</taxon>
        <taxon>Metazoa</taxon>
        <taxon>Ecdysozoa</taxon>
        <taxon>Arthropoda</taxon>
        <taxon>Hexapoda</taxon>
        <taxon>Insecta</taxon>
        <taxon>Pterygota</taxon>
        <taxon>Neoptera</taxon>
        <taxon>Paraneoptera</taxon>
        <taxon>Hemiptera</taxon>
        <taxon>Sternorrhyncha</taxon>
        <taxon>Aphidomorpha</taxon>
        <taxon>Aphidoidea</taxon>
        <taxon>Aphididae</taxon>
        <taxon>Aphidini</taxon>
        <taxon>Aphis</taxon>
        <taxon>Aphis</taxon>
    </lineage>
</organism>
<gene>
    <name evidence="3" type="ORF">AGLY_006541</name>
</gene>